<sequence>MKSKAPVKAPVKAVKAPVKAVKAPVKSAKAPVKSAKAPVKSAKAPVKSVKAPAKSVKAPAKSAKAPAKSVKAPAKSVKAPVKSAKAPAKAVKAVRKYRKGGMPNKVSVLTIPLLSTGSVNRRKKLGDLKVPPWLSAQNTGTNILHATSATPSIAYHHHLPSATPALYKQSVHKGKGELELDAIRIGYIGLYLNYKDNDNGNFISDAKALLNKLKLINGEDDIEEKKEELSNYKRDKGWRKDFIYDIYMLFIMPHTENYDIDKVIFKKDTVLRANTNYTDIYIKARRIEMEAEDNAVSAEIRRAGEAARQAKERQIEDNSVGIVATRARGLTGWEAPHPSLFNHYSHYR</sequence>
<accession>A0A6C0CD85</accession>
<evidence type="ECO:0000256" key="1">
    <source>
        <dbReference type="SAM" id="MobiDB-lite"/>
    </source>
</evidence>
<protein>
    <submittedName>
        <fullName evidence="2">Uncharacterized protein</fullName>
    </submittedName>
</protein>
<feature type="region of interest" description="Disordered" evidence="1">
    <location>
        <begin position="1"/>
        <end position="78"/>
    </location>
</feature>
<proteinExistence type="predicted"/>
<evidence type="ECO:0000313" key="2">
    <source>
        <dbReference type="EMBL" id="QHT02431.1"/>
    </source>
</evidence>
<name>A0A6C0CD85_9ZZZZ</name>
<organism evidence="2">
    <name type="scientific">viral metagenome</name>
    <dbReference type="NCBI Taxonomy" id="1070528"/>
    <lineage>
        <taxon>unclassified sequences</taxon>
        <taxon>metagenomes</taxon>
        <taxon>organismal metagenomes</taxon>
    </lineage>
</organism>
<reference evidence="2" key="1">
    <citation type="journal article" date="2020" name="Nature">
        <title>Giant virus diversity and host interactions through global metagenomics.</title>
        <authorList>
            <person name="Schulz F."/>
            <person name="Roux S."/>
            <person name="Paez-Espino D."/>
            <person name="Jungbluth S."/>
            <person name="Walsh D.A."/>
            <person name="Denef V.J."/>
            <person name="McMahon K.D."/>
            <person name="Konstantinidis K.T."/>
            <person name="Eloe-Fadrosh E.A."/>
            <person name="Kyrpides N.C."/>
            <person name="Woyke T."/>
        </authorList>
    </citation>
    <scope>NUCLEOTIDE SEQUENCE</scope>
    <source>
        <strain evidence="2">GVMAG-M-3300020565-3</strain>
    </source>
</reference>
<dbReference type="AlphaFoldDB" id="A0A6C0CD85"/>
<dbReference type="EMBL" id="MN739394">
    <property type="protein sequence ID" value="QHT02431.1"/>
    <property type="molecule type" value="Genomic_DNA"/>
</dbReference>